<dbReference type="InterPro" id="IPR036388">
    <property type="entry name" value="WH-like_DNA-bd_sf"/>
</dbReference>
<dbReference type="SUPFAM" id="SSF53850">
    <property type="entry name" value="Periplasmic binding protein-like II"/>
    <property type="match status" value="1"/>
</dbReference>
<dbReference type="PANTHER" id="PTHR30346:SF30">
    <property type="entry name" value="SMALL NEUTRAL PROTEASE REGULATORY PROTEIN"/>
    <property type="match status" value="1"/>
</dbReference>
<dbReference type="Pfam" id="PF00126">
    <property type="entry name" value="HTH_1"/>
    <property type="match status" value="1"/>
</dbReference>
<name>A0ABW8F031_9BURK</name>
<dbReference type="Pfam" id="PF03466">
    <property type="entry name" value="LysR_substrate"/>
    <property type="match status" value="1"/>
</dbReference>
<dbReference type="SUPFAM" id="SSF46785">
    <property type="entry name" value="Winged helix' DNA-binding domain"/>
    <property type="match status" value="1"/>
</dbReference>
<proteinExistence type="inferred from homology"/>
<dbReference type="PANTHER" id="PTHR30346">
    <property type="entry name" value="TRANSCRIPTIONAL DUAL REGULATOR HCAR-RELATED"/>
    <property type="match status" value="1"/>
</dbReference>
<dbReference type="PROSITE" id="PS50931">
    <property type="entry name" value="HTH_LYSR"/>
    <property type="match status" value="1"/>
</dbReference>
<dbReference type="PRINTS" id="PR00039">
    <property type="entry name" value="HTHLYSR"/>
</dbReference>
<keyword evidence="2" id="KW-0805">Transcription regulation</keyword>
<dbReference type="EMBL" id="JBIUZV010000006">
    <property type="protein sequence ID" value="MFJ3046644.1"/>
    <property type="molecule type" value="Genomic_DNA"/>
</dbReference>
<comment type="caution">
    <text evidence="6">The sequence shown here is derived from an EMBL/GenBank/DDBJ whole genome shotgun (WGS) entry which is preliminary data.</text>
</comment>
<gene>
    <name evidence="6" type="ORF">ACIPEN_12515</name>
</gene>
<reference evidence="6 7" key="1">
    <citation type="submission" date="2024-10" db="EMBL/GenBank/DDBJ databases">
        <title>The Natural Products Discovery Center: Release of the First 8490 Sequenced Strains for Exploring Actinobacteria Biosynthetic Diversity.</title>
        <authorList>
            <person name="Kalkreuter E."/>
            <person name="Kautsar S.A."/>
            <person name="Yang D."/>
            <person name="Bader C.D."/>
            <person name="Teijaro C.N."/>
            <person name="Fluegel L."/>
            <person name="Davis C.M."/>
            <person name="Simpson J.R."/>
            <person name="Lauterbach L."/>
            <person name="Steele A.D."/>
            <person name="Gui C."/>
            <person name="Meng S."/>
            <person name="Li G."/>
            <person name="Viehrig K."/>
            <person name="Ye F."/>
            <person name="Su P."/>
            <person name="Kiefer A.F."/>
            <person name="Nichols A."/>
            <person name="Cepeda A.J."/>
            <person name="Yan W."/>
            <person name="Fan B."/>
            <person name="Jiang Y."/>
            <person name="Adhikari A."/>
            <person name="Zheng C.-J."/>
            <person name="Schuster L."/>
            <person name="Cowan T.M."/>
            <person name="Smanski M.J."/>
            <person name="Chevrette M.G."/>
            <person name="De Carvalho L.P.S."/>
            <person name="Shen B."/>
        </authorList>
    </citation>
    <scope>NUCLEOTIDE SEQUENCE [LARGE SCALE GENOMIC DNA]</scope>
    <source>
        <strain evidence="6 7">NPDC087045</strain>
    </source>
</reference>
<comment type="similarity">
    <text evidence="1">Belongs to the LysR transcriptional regulatory family.</text>
</comment>
<keyword evidence="3" id="KW-0238">DNA-binding</keyword>
<dbReference type="Gene3D" id="1.10.10.10">
    <property type="entry name" value="Winged helix-like DNA-binding domain superfamily/Winged helix DNA-binding domain"/>
    <property type="match status" value="1"/>
</dbReference>
<evidence type="ECO:0000313" key="7">
    <source>
        <dbReference type="Proteomes" id="UP001617427"/>
    </source>
</evidence>
<protein>
    <submittedName>
        <fullName evidence="6">LysR substrate-binding domain-containing protein</fullName>
    </submittedName>
</protein>
<organism evidence="6 7">
    <name type="scientific">Herbaspirillum chlorophenolicum</name>
    <dbReference type="NCBI Taxonomy" id="211589"/>
    <lineage>
        <taxon>Bacteria</taxon>
        <taxon>Pseudomonadati</taxon>
        <taxon>Pseudomonadota</taxon>
        <taxon>Betaproteobacteria</taxon>
        <taxon>Burkholderiales</taxon>
        <taxon>Oxalobacteraceae</taxon>
        <taxon>Herbaspirillum</taxon>
    </lineage>
</organism>
<sequence>MELRHLRYFLVVAEEQHFTRAAERLGMQQPPLSHQIRLLEQELGFELLRRHPKGADLTAGGRVFLEEAKAILHSVELASQKAARAAQGFAGTIAIGFTSSAAAHPLIPGIIRAYREAYPGVHMALTEANAAELTEDVMHGKVDIGFLRQPVAQPQGIAFHELLEEEMLLILPAGHPLLAGQPKHGKHDAPAADDNLPSVLLNALAAEEFILVRRHGAPGMYSNLIAACENAGFTPKIALEIDRMLTNISLVAAGVGVSVVPASMKSFHRESVVYCRVKDARPALLAPINLVCRSGTGEPTQQNFLKLAREFAGR</sequence>
<dbReference type="RefSeq" id="WP_402700822.1">
    <property type="nucleotide sequence ID" value="NZ_JBIUZV010000006.1"/>
</dbReference>
<dbReference type="InterPro" id="IPR036390">
    <property type="entry name" value="WH_DNA-bd_sf"/>
</dbReference>
<evidence type="ECO:0000259" key="5">
    <source>
        <dbReference type="PROSITE" id="PS50931"/>
    </source>
</evidence>
<feature type="domain" description="HTH lysR-type" evidence="5">
    <location>
        <begin position="1"/>
        <end position="58"/>
    </location>
</feature>
<evidence type="ECO:0000256" key="4">
    <source>
        <dbReference type="ARBA" id="ARBA00023163"/>
    </source>
</evidence>
<dbReference type="InterPro" id="IPR000847">
    <property type="entry name" value="LysR_HTH_N"/>
</dbReference>
<keyword evidence="4" id="KW-0804">Transcription</keyword>
<evidence type="ECO:0000256" key="3">
    <source>
        <dbReference type="ARBA" id="ARBA00023125"/>
    </source>
</evidence>
<evidence type="ECO:0000313" key="6">
    <source>
        <dbReference type="EMBL" id="MFJ3046644.1"/>
    </source>
</evidence>
<dbReference type="Gene3D" id="3.40.190.10">
    <property type="entry name" value="Periplasmic binding protein-like II"/>
    <property type="match status" value="2"/>
</dbReference>
<evidence type="ECO:0000256" key="2">
    <source>
        <dbReference type="ARBA" id="ARBA00023015"/>
    </source>
</evidence>
<accession>A0ABW8F031</accession>
<dbReference type="Proteomes" id="UP001617427">
    <property type="component" value="Unassembled WGS sequence"/>
</dbReference>
<keyword evidence="7" id="KW-1185">Reference proteome</keyword>
<evidence type="ECO:0000256" key="1">
    <source>
        <dbReference type="ARBA" id="ARBA00009437"/>
    </source>
</evidence>
<dbReference type="InterPro" id="IPR005119">
    <property type="entry name" value="LysR_subst-bd"/>
</dbReference>